<evidence type="ECO:0000313" key="2">
    <source>
        <dbReference type="Proteomes" id="UP000035068"/>
    </source>
</evidence>
<dbReference type="InterPro" id="IPR009367">
    <property type="entry name" value="Elm1-like"/>
</dbReference>
<evidence type="ECO:0000313" key="1">
    <source>
        <dbReference type="EMBL" id="KIH75764.1"/>
    </source>
</evidence>
<proteinExistence type="predicted"/>
<protein>
    <recommendedName>
        <fullName evidence="3">Nucleoside-diphosphate sugar epimerase</fullName>
    </recommendedName>
</protein>
<sequence length="313" mass="34717">MAVRKEGAATEKVLILSDGKPGHVNQSLAYARLLGKPYEVRRVSFRGRWGKALSYPLDRLGFLTDKLFFVEDELPFCSQVVSAGSSTYYANRVIGTKLGIPSVAIMLPRSYRRNFALIIAQEHDRPPAAANILSLPVNLSCPQPQGLVQRTGRNPCVALVIGGPSRHFRMNEERLKVQIEQVFRLFPEGDFLVTTSPRTPPEIDKLIETLAFRYRVIYSREPVNPIADFLAIGDYVFVTQDSTSMISEAVTFGRACVEVLPLESTGEKNKVGRMLSPLADQGCLHVFDGTLGGKNHKIALKGVLEQALRRLGY</sequence>
<keyword evidence="2" id="KW-1185">Reference proteome</keyword>
<comment type="caution">
    <text evidence="1">The sequence shown here is derived from an EMBL/GenBank/DDBJ whole genome shotgun (WGS) entry which is preliminary data.</text>
</comment>
<dbReference type="AlphaFoldDB" id="A0A0C2DQR0"/>
<dbReference type="Proteomes" id="UP000035068">
    <property type="component" value="Unassembled WGS sequence"/>
</dbReference>
<dbReference type="Pfam" id="PF06258">
    <property type="entry name" value="Mito_fiss_Elm1"/>
    <property type="match status" value="1"/>
</dbReference>
<gene>
    <name evidence="1" type="ORF">GFER_14270</name>
</gene>
<organism evidence="1 2">
    <name type="scientific">Geoalkalibacter ferrihydriticus DSM 17813</name>
    <dbReference type="NCBI Taxonomy" id="1121915"/>
    <lineage>
        <taxon>Bacteria</taxon>
        <taxon>Pseudomonadati</taxon>
        <taxon>Thermodesulfobacteriota</taxon>
        <taxon>Desulfuromonadia</taxon>
        <taxon>Desulfuromonadales</taxon>
        <taxon>Geoalkalibacteraceae</taxon>
        <taxon>Geoalkalibacter</taxon>
    </lineage>
</organism>
<accession>A0A0C2DQR0</accession>
<name>A0A0C2DQR0_9BACT</name>
<reference evidence="1 2" key="1">
    <citation type="submission" date="2014-12" db="EMBL/GenBank/DDBJ databases">
        <title>Genomes of Geoalkalibacter ferrihydriticus and Geoalkalibacter subterraneus, two haloalkaliphilic metal-reducing members of the Geobacteraceae.</title>
        <authorList>
            <person name="Badalamenti J.P."/>
            <person name="Torres C.I."/>
            <person name="Krajmalnik-Brown R."/>
            <person name="Bond D.R."/>
        </authorList>
    </citation>
    <scope>NUCLEOTIDE SEQUENCE [LARGE SCALE GENOMIC DNA]</scope>
    <source>
        <strain evidence="1 2">DSM 17813</strain>
    </source>
</reference>
<dbReference type="EMBL" id="JWJD01000007">
    <property type="protein sequence ID" value="KIH75764.1"/>
    <property type="molecule type" value="Genomic_DNA"/>
</dbReference>
<evidence type="ECO:0008006" key="3">
    <source>
        <dbReference type="Google" id="ProtNLM"/>
    </source>
</evidence>
<dbReference type="RefSeq" id="WP_040100529.1">
    <property type="nucleotide sequence ID" value="NZ_JWJD01000007.1"/>
</dbReference>